<feature type="domain" description="Coiled-coil" evidence="2">
    <location>
        <begin position="1724"/>
        <end position="1913"/>
    </location>
</feature>
<evidence type="ECO:0000313" key="4">
    <source>
        <dbReference type="Proteomes" id="UP000664940"/>
    </source>
</evidence>
<accession>A0A834DKH0</accession>
<feature type="compositionally biased region" description="Basic and acidic residues" evidence="1">
    <location>
        <begin position="2175"/>
        <end position="2188"/>
    </location>
</feature>
<feature type="region of interest" description="Disordered" evidence="1">
    <location>
        <begin position="1520"/>
        <end position="1554"/>
    </location>
</feature>
<dbReference type="PANTHER" id="PTHR35542">
    <property type="entry name" value="COILED-COIL DOMAIN-CONTAINING PROTEIN 168"/>
    <property type="match status" value="1"/>
</dbReference>
<feature type="region of interest" description="Disordered" evidence="1">
    <location>
        <begin position="703"/>
        <end position="731"/>
    </location>
</feature>
<feature type="domain" description="Coiled-coil" evidence="2">
    <location>
        <begin position="612"/>
        <end position="745"/>
    </location>
</feature>
<feature type="compositionally biased region" description="Polar residues" evidence="1">
    <location>
        <begin position="717"/>
        <end position="731"/>
    </location>
</feature>
<dbReference type="PANTHER" id="PTHR35542:SF2">
    <property type="entry name" value="LEUCINE-RICH REPEAT TRANSMEMBRANE PROTEIN CCDC168"/>
    <property type="match status" value="1"/>
</dbReference>
<feature type="domain" description="Coiled-coil" evidence="2">
    <location>
        <begin position="1430"/>
        <end position="1549"/>
    </location>
</feature>
<feature type="region of interest" description="Disordered" evidence="1">
    <location>
        <begin position="818"/>
        <end position="842"/>
    </location>
</feature>
<feature type="compositionally biased region" description="Basic and acidic residues" evidence="1">
    <location>
        <begin position="985"/>
        <end position="998"/>
    </location>
</feature>
<feature type="region of interest" description="Disordered" evidence="1">
    <location>
        <begin position="2065"/>
        <end position="2094"/>
    </location>
</feature>
<feature type="region of interest" description="Disordered" evidence="1">
    <location>
        <begin position="1135"/>
        <end position="1187"/>
    </location>
</feature>
<protein>
    <recommendedName>
        <fullName evidence="2">Coiled-coil domain-containing protein</fullName>
    </recommendedName>
</protein>
<feature type="compositionally biased region" description="Acidic residues" evidence="1">
    <location>
        <begin position="344"/>
        <end position="361"/>
    </location>
</feature>
<reference evidence="3 4" key="1">
    <citation type="journal article" date="2020" name="Nature">
        <title>Six reference-quality genomes reveal evolution of bat adaptations.</title>
        <authorList>
            <person name="Jebb D."/>
            <person name="Huang Z."/>
            <person name="Pippel M."/>
            <person name="Hughes G.M."/>
            <person name="Lavrichenko K."/>
            <person name="Devanna P."/>
            <person name="Winkler S."/>
            <person name="Jermiin L.S."/>
            <person name="Skirmuntt E.C."/>
            <person name="Katzourakis A."/>
            <person name="Burkitt-Gray L."/>
            <person name="Ray D.A."/>
            <person name="Sullivan K.A.M."/>
            <person name="Roscito J.G."/>
            <person name="Kirilenko B.M."/>
            <person name="Davalos L.M."/>
            <person name="Corthals A.P."/>
            <person name="Power M.L."/>
            <person name="Jones G."/>
            <person name="Ransome R.D."/>
            <person name="Dechmann D.K.N."/>
            <person name="Locatelli A.G."/>
            <person name="Puechmaille S.J."/>
            <person name="Fedrigo O."/>
            <person name="Jarvis E.D."/>
            <person name="Hiller M."/>
            <person name="Vernes S.C."/>
            <person name="Myers E.W."/>
            <person name="Teeling E.C."/>
        </authorList>
    </citation>
    <scope>NUCLEOTIDE SEQUENCE [LARGE SCALE GENOMIC DNA]</scope>
    <source>
        <strain evidence="3">Bat1K_MPI-CBG_1</strain>
    </source>
</reference>
<feature type="domain" description="Coiled-coil" evidence="2">
    <location>
        <begin position="241"/>
        <end position="265"/>
    </location>
</feature>
<feature type="region of interest" description="Disordered" evidence="1">
    <location>
        <begin position="309"/>
        <end position="361"/>
    </location>
</feature>
<name>A0A834DKH0_9CHIR</name>
<feature type="compositionally biased region" description="Polar residues" evidence="1">
    <location>
        <begin position="2189"/>
        <end position="2198"/>
    </location>
</feature>
<feature type="compositionally biased region" description="Basic and acidic residues" evidence="1">
    <location>
        <begin position="311"/>
        <end position="325"/>
    </location>
</feature>
<comment type="caution">
    <text evidence="3">The sequence shown here is derived from an EMBL/GenBank/DDBJ whole genome shotgun (WGS) entry which is preliminary data.</text>
</comment>
<feature type="region of interest" description="Disordered" evidence="1">
    <location>
        <begin position="2161"/>
        <end position="2249"/>
    </location>
</feature>
<feature type="compositionally biased region" description="Basic and acidic residues" evidence="1">
    <location>
        <begin position="2869"/>
        <end position="2886"/>
    </location>
</feature>
<proteinExistence type="predicted"/>
<evidence type="ECO:0000256" key="1">
    <source>
        <dbReference type="SAM" id="MobiDB-lite"/>
    </source>
</evidence>
<feature type="compositionally biased region" description="Polar residues" evidence="1">
    <location>
        <begin position="2070"/>
        <end position="2086"/>
    </location>
</feature>
<feature type="compositionally biased region" description="Polar residues" evidence="1">
    <location>
        <begin position="2239"/>
        <end position="2249"/>
    </location>
</feature>
<feature type="region of interest" description="Disordered" evidence="1">
    <location>
        <begin position="984"/>
        <end position="1004"/>
    </location>
</feature>
<organism evidence="3 4">
    <name type="scientific">Phyllostomus discolor</name>
    <name type="common">pale spear-nosed bat</name>
    <dbReference type="NCBI Taxonomy" id="89673"/>
    <lineage>
        <taxon>Eukaryota</taxon>
        <taxon>Metazoa</taxon>
        <taxon>Chordata</taxon>
        <taxon>Craniata</taxon>
        <taxon>Vertebrata</taxon>
        <taxon>Euteleostomi</taxon>
        <taxon>Mammalia</taxon>
        <taxon>Eutheria</taxon>
        <taxon>Laurasiatheria</taxon>
        <taxon>Chiroptera</taxon>
        <taxon>Yangochiroptera</taxon>
        <taxon>Phyllostomidae</taxon>
        <taxon>Phyllostominae</taxon>
        <taxon>Phyllostomus</taxon>
    </lineage>
</organism>
<feature type="domain" description="Coiled-coil" evidence="2">
    <location>
        <begin position="5"/>
        <end position="116"/>
    </location>
</feature>
<dbReference type="Proteomes" id="UP000664940">
    <property type="component" value="Unassembled WGS sequence"/>
</dbReference>
<evidence type="ECO:0000259" key="2">
    <source>
        <dbReference type="Pfam" id="PF15804"/>
    </source>
</evidence>
<feature type="region of interest" description="Disordered" evidence="1">
    <location>
        <begin position="1931"/>
        <end position="1951"/>
    </location>
</feature>
<evidence type="ECO:0000313" key="3">
    <source>
        <dbReference type="EMBL" id="KAF6084366.1"/>
    </source>
</evidence>
<sequence>MPRRQSKELQCNLKTKMKNLQQKRNDAFFDVIHSKLPILPTIKMSSILSVETDVQRMTGFGHIQLMQVKLPNGRKVCCPDSIDVSHLSSSVKDGKQEEEEHKSLPALKNSQGFIFNTYQEENHELVKTDEDLKHPGSINIQGQPQRHFTQTILESASCSIFDQCHFGNPERYARFYPPKSGEAKIDAIFFARECVVPSDANHQEEQTGHTKKKKTVTFDHCMSAFSTSKRKRNIQQCLDMKMLVNPKCRILKAKKPSISYILNIKGGASPNHTKELGCNLTTEMKEVEPGKKMADEMYSFMTITPAINRHNKVEREKDRSGEKRLNSNQVKQVISLHKGNVTSDDTEETNLQGEEEEESEQEMLLKVVPQHGNFFLFSSDQKKELDLHKSENKGSGKTLFVTGQDIPPQMQPTDPLQVQEPRKSHQAQNGTMHTANSKLPLLKSKESLVSQFLTDTGNCGIPNIGNLTGELYSRGEEEMPGFNVNRQAAVLESTGISTPDLSELKRQRKTFPYTALKSKMSSKCVIMKARKTRISQIFNVPGNGCLKNLPLNMLKPMIIDFLVHMEYFEVLEDLSTERKEGLTQELPAMVLESLDLSTLALPTSKRKYLKRIGKRNKMSPKCLTLKAKKALISQTFNITKCGIPRHRRQFKCNFKLIVEESIPVADTTLSVISFAMPISLDINVNDTIKVETDVPWKMRFSHELQQQEQSPDGARTSWANSSDKRGSASNNMNKIKVQGREAALNTPHFSFNTQKTKETHFVNSGLALKNSARKTIPGSFTTVRELQQQAFCTQHVLYSISHSILNLLPFKMLPKTTKTQPRLKDTRSPKVSSPTPGQSVSAPFNVTAQCGIPFDKRPRKELDSSIPEGKVRLQKDLPEFLNFSMPASPNFKGQRNVAQIPKSRTGKAQMVLKSIKITRAGALSHGKQWDDILENMAEEISVGMSNMFLNTSLSSTPVSPSIKMHQKAAKKGPLRKKCKIRRGWKQGERKQNKGERLCTRSRNKRSAPNTTLEFRWRIEDSGILVKAGLPFLNRLGSRKYQDTLIAEQEVQPQTLVSENISASFCSLLMIPFQMEKLKKTIPPQNNILHRTCKKILCPKSAKAVCDNVLIDETEYSTISDGSPVRKLDVRSAVSLQPKEKEEDTNTQKVITHTVDQNTPPPKSGNSVLGDPCDGISRRKAGGHTANKYEELQRDSLTMSMASVLFESKRQEKVLEFPVRKILTGRISGTKKTKKPVCAQMHTITEHSNLYCRREQECNLKSTIKDIQQSKSIVNAFSFPIPFSSESKRHIEMYSIVKTEIDKQLEKSLCYREAQKSNSTDTQKKSSYTVKMNVQQNEKEVRIGMIDFQVPKHQEKETQGSKETQALISLPSLPHLKLDKETQRISNTGEIVQTKPISGDIMKEIQNKKQPMPQKEERDSGKRVAMRGMAHTADTGLKSEKSPPSYTLHRTELYVNIGGQEQNKHEDRGKPPDTVLRKVPISRSPINNLKLDKGTQVDEEELRFKGPPLFPRVVSALSDAEKIEDTETTGDDVRKRKQHLSQEEEDREQNRTKVDKDLLEVTGVSSSQLQLPESSGAVSIQYADSSKDISIWTVITKANQHRPHKDGKGREEIEDGKGGILPKTITLRKETCPLKHPLGRNGLPLMKGRVTDVQKDKSKPEMVLRKTCASLPSLAHPKWVTGMNETEDTLRTTQSCFLPLKIQDSPNAGQKEHTKSFEGHVFTEEDRPSKYFEDNMLPIYTDLKAKKLPLPHILNTKELQCKIKEQKRKVQDNKNKLITNVKNICTSFLTLPYHIFDTTEEEGCRVIVTEVPLPPLQSKASSDAVEIAHAETTDGELSKDVKALKEEKDREKNMNMNRVVDPHDMHLSAKKSPILLVYNLSGLQRKTKKREGKVRKVACEPSGEMRTQTPTSGSSPLHLDMNIRIKDKGVSTFTRSSGSSVNSQESSDSEEVVYGEPITCDILISPQEGKQRVPQNKKEVGVQTISLEFPEHRGKKTQASKGERKAEMQRRKEYGFGTPKETALRNEDDSGIFIRNLSVSVMSPSQTEETIEFEANLEREKRLPLSKFQKKSPNASDTVKRNNSSTVKKGGQDFTNVVPEDSQPFMVDQKQVQELPSVKSEENLSSEVSKRCLTPQTEEGVVPEHISKIVKEPDLLIIEQEEKAPKPILTPTEHPGMSEDPKENAETHIKSTLSVNTSLPGAEEPQHETQPVDTVECASPPEHSDQSEPIQDTIIPKVQGQKTSSGTVLRSPQVKSNEIKIVADSMCAETLPILCEAIRNVFESQIKNMDQDQVYEDILEKMKAHWKSPPFSRAPDTTSTTIHPKLQPKPLLESKALEIKLNLIPKMAKQSFQKFNFYPKRTITEDDNRRLHPRRKNMKFLSLEEIDTIQLNLKHKYQKDSPHISCMKTMIVDVSCGSKEIIAKLNSISKLENGTSLVTPANTTPLSQILQNYSVEEKDKLLIHFSIKTLEIQMKAFPRIVIESRTMANTQHRRKPLCKCIHLGVQVPKYQSNQSNRILLLFEEKSLHQIELDLQCKYLHFLLGLPEQSTFLRPNELPKHFLKSNTVAMCKKAGNSGESGSLSTDPELLELHVSFKKQRPHENSLQFRRFLEPTPVCAPDPEWPGVTQKGTSALPVLKSHVTLEKDKHRVWFQETETRGSFDLKTQENAPSLVDYHSIQISQGFTGSQTHMESSASLEECSAFETHDSEESIFLEANPYLSQESENILFELQKGIPLENFYKIEQIKTDLKPDYSDNSGSLPLRGCRKPSSKVTPLSQESYQDRKCGSSSKVQSPAWRRHSSLNALGVPLGSPSAPFSDEKLPWITKNRTGYSLAPLTESNIKLHLAKSQDKPHRQPESKERKKTIFDLFRRNAPEEDGDHSCPQRLEKHRRKKKVCDGESERTDYFPSKYKSAAKPHQEYISLHSERKQNQPFFYACVPADSLEIIPQTVRWTIPPKTLRKRNFRVPLLAELSSSFSL</sequence>
<feature type="compositionally biased region" description="Polar residues" evidence="1">
    <location>
        <begin position="1146"/>
        <end position="1157"/>
    </location>
</feature>
<feature type="compositionally biased region" description="Polar residues" evidence="1">
    <location>
        <begin position="1904"/>
        <end position="1914"/>
    </location>
</feature>
<dbReference type="InterPro" id="IPR053366">
    <property type="entry name" value="LRR_transmembrane"/>
</dbReference>
<feature type="region of interest" description="Disordered" evidence="1">
    <location>
        <begin position="2750"/>
        <end position="2793"/>
    </location>
</feature>
<feature type="compositionally biased region" description="Polar residues" evidence="1">
    <location>
        <begin position="2770"/>
        <end position="2779"/>
    </location>
</feature>
<feature type="region of interest" description="Disordered" evidence="1">
    <location>
        <begin position="1888"/>
        <end position="1917"/>
    </location>
</feature>
<feature type="compositionally biased region" description="Low complexity" evidence="1">
    <location>
        <begin position="1935"/>
        <end position="1945"/>
    </location>
</feature>
<feature type="region of interest" description="Disordered" evidence="1">
    <location>
        <begin position="2869"/>
        <end position="2889"/>
    </location>
</feature>
<dbReference type="Pfam" id="PF15804">
    <property type="entry name" value="CCDC168_N"/>
    <property type="match status" value="5"/>
</dbReference>
<dbReference type="InterPro" id="IPR031624">
    <property type="entry name" value="CCDC168_N"/>
</dbReference>
<feature type="compositionally biased region" description="Polar residues" evidence="1">
    <location>
        <begin position="829"/>
        <end position="842"/>
    </location>
</feature>
<dbReference type="EMBL" id="JABVXQ010000012">
    <property type="protein sequence ID" value="KAF6084366.1"/>
    <property type="molecule type" value="Genomic_DNA"/>
</dbReference>
<gene>
    <name evidence="3" type="ORF">HJG60_008637</name>
</gene>